<reference evidence="6" key="1">
    <citation type="submission" date="2018-07" db="EMBL/GenBank/DDBJ databases">
        <authorList>
            <consortium name="Genoscope - CEA"/>
            <person name="William W."/>
        </authorList>
    </citation>
    <scope>NUCLEOTIDE SEQUENCE</scope>
    <source>
        <strain evidence="6">IK1</strain>
    </source>
</reference>
<feature type="domain" description="Phosphotyrosine protein phosphatase I" evidence="5">
    <location>
        <begin position="2"/>
        <end position="151"/>
    </location>
</feature>
<dbReference type="PANTHER" id="PTHR47439">
    <property type="entry name" value="LOW MOLECULAR WEIGHT PHOSPHOTYROSINE PROTEIN PHOSPHATASE-RELATED"/>
    <property type="match status" value="1"/>
</dbReference>
<organism evidence="6">
    <name type="scientific">uncultured Paludibacter sp</name>
    <dbReference type="NCBI Taxonomy" id="497635"/>
    <lineage>
        <taxon>Bacteria</taxon>
        <taxon>Pseudomonadati</taxon>
        <taxon>Bacteroidota</taxon>
        <taxon>Bacteroidia</taxon>
        <taxon>Bacteroidales</taxon>
        <taxon>Paludibacteraceae</taxon>
        <taxon>Paludibacter</taxon>
        <taxon>environmental samples</taxon>
    </lineage>
</organism>
<accession>A0A653AF94</accession>
<evidence type="ECO:0000256" key="4">
    <source>
        <dbReference type="PIRSR" id="PIRSR617867-1"/>
    </source>
</evidence>
<dbReference type="InterPro" id="IPR052995">
    <property type="entry name" value="LMW-PTP"/>
</dbReference>
<evidence type="ECO:0000256" key="3">
    <source>
        <dbReference type="ARBA" id="ARBA00022912"/>
    </source>
</evidence>
<proteinExistence type="inferred from homology"/>
<protein>
    <recommendedName>
        <fullName evidence="5">Phosphotyrosine protein phosphatase I domain-containing protein</fullName>
    </recommendedName>
</protein>
<feature type="active site" description="Proton donor" evidence="4">
    <location>
        <position position="125"/>
    </location>
</feature>
<gene>
    <name evidence="6" type="ORF">TRIP_D40004</name>
</gene>
<dbReference type="CDD" id="cd16343">
    <property type="entry name" value="LMWPTP"/>
    <property type="match status" value="1"/>
</dbReference>
<dbReference type="Pfam" id="PF01451">
    <property type="entry name" value="LMWPc"/>
    <property type="match status" value="1"/>
</dbReference>
<keyword evidence="2 6" id="KW-0378">Hydrolase</keyword>
<keyword evidence="3" id="KW-0904">Protein phosphatase</keyword>
<dbReference type="FunFam" id="3.40.50.2300:FF:000113">
    <property type="entry name" value="Low molecular weight protein-tyrosine-phosphatase"/>
    <property type="match status" value="1"/>
</dbReference>
<dbReference type="SUPFAM" id="SSF52788">
    <property type="entry name" value="Phosphotyrosine protein phosphatases I"/>
    <property type="match status" value="1"/>
</dbReference>
<feature type="active site" evidence="4">
    <location>
        <position position="14"/>
    </location>
</feature>
<sequence length="154" mass="17858">MKSILFVCLGNICRSPMAETIFNKVVKENGKSVQFQVDSAGLLDYHEGEEADFRMRAHAKTRGYNITHRSRPVIHKDLEEFDYIIGMDEQNIHQLNRMAKTSEIQLKIHKMTDFGKNMQAESVPDPYYEGDKSFEYVIDLLEDACQGLFEYLNK</sequence>
<dbReference type="Gene3D" id="3.40.50.2300">
    <property type="match status" value="1"/>
</dbReference>
<feature type="active site" description="Nucleophile" evidence="4">
    <location>
        <position position="8"/>
    </location>
</feature>
<evidence type="ECO:0000313" key="6">
    <source>
        <dbReference type="EMBL" id="VBB46688.1"/>
    </source>
</evidence>
<comment type="similarity">
    <text evidence="1">Belongs to the low molecular weight phosphotyrosine protein phosphatase family.</text>
</comment>
<dbReference type="EMBL" id="UPXZ01000034">
    <property type="protein sequence ID" value="VBB46688.1"/>
    <property type="molecule type" value="Genomic_DNA"/>
</dbReference>
<name>A0A653AF94_9BACT</name>
<dbReference type="InterPro" id="IPR017867">
    <property type="entry name" value="Tyr_phospatase_low_mol_wt"/>
</dbReference>
<dbReference type="InterPro" id="IPR036196">
    <property type="entry name" value="Ptyr_pPase_sf"/>
</dbReference>
<dbReference type="InterPro" id="IPR023485">
    <property type="entry name" value="Ptyr_pPase"/>
</dbReference>
<dbReference type="PRINTS" id="PR00719">
    <property type="entry name" value="LMWPTPASE"/>
</dbReference>
<evidence type="ECO:0000256" key="1">
    <source>
        <dbReference type="ARBA" id="ARBA00011063"/>
    </source>
</evidence>
<evidence type="ECO:0000256" key="2">
    <source>
        <dbReference type="ARBA" id="ARBA00022801"/>
    </source>
</evidence>
<dbReference type="GO" id="GO:0004725">
    <property type="term" value="F:protein tyrosine phosphatase activity"/>
    <property type="evidence" value="ECO:0007669"/>
    <property type="project" value="InterPro"/>
</dbReference>
<evidence type="ECO:0000259" key="5">
    <source>
        <dbReference type="SMART" id="SM00226"/>
    </source>
</evidence>
<dbReference type="PANTHER" id="PTHR47439:SF1">
    <property type="entry name" value="ACID PHOSPHATASE"/>
    <property type="match status" value="1"/>
</dbReference>
<dbReference type="AlphaFoldDB" id="A0A653AF94"/>
<dbReference type="SMART" id="SM00226">
    <property type="entry name" value="LMWPc"/>
    <property type="match status" value="1"/>
</dbReference>